<feature type="signal peptide" evidence="1">
    <location>
        <begin position="1"/>
        <end position="22"/>
    </location>
</feature>
<evidence type="ECO:0000313" key="3">
    <source>
        <dbReference type="Proteomes" id="UP000305471"/>
    </source>
</evidence>
<accession>A0A4V5NNF0</accession>
<comment type="caution">
    <text evidence="2">The sequence shown here is derived from an EMBL/GenBank/DDBJ whole genome shotgun (WGS) entry which is preliminary data.</text>
</comment>
<dbReference type="RefSeq" id="WP_136782138.1">
    <property type="nucleotide sequence ID" value="NZ_SWCO01000005.1"/>
</dbReference>
<dbReference type="Proteomes" id="UP000305471">
    <property type="component" value="Unassembled WGS sequence"/>
</dbReference>
<keyword evidence="1" id="KW-0732">Signal</keyword>
<evidence type="ECO:0000313" key="2">
    <source>
        <dbReference type="EMBL" id="TKB03446.1"/>
    </source>
</evidence>
<dbReference type="EMBL" id="SWCO01000005">
    <property type="protein sequence ID" value="TKB03446.1"/>
    <property type="molecule type" value="Genomic_DNA"/>
</dbReference>
<organism evidence="2 3">
    <name type="scientific">Alteromonas portus</name>
    <dbReference type="NCBI Taxonomy" id="2565549"/>
    <lineage>
        <taxon>Bacteria</taxon>
        <taxon>Pseudomonadati</taxon>
        <taxon>Pseudomonadota</taxon>
        <taxon>Gammaproteobacteria</taxon>
        <taxon>Alteromonadales</taxon>
        <taxon>Alteromonadaceae</taxon>
        <taxon>Alteromonas/Salinimonas group</taxon>
        <taxon>Alteromonas</taxon>
    </lineage>
</organism>
<proteinExistence type="predicted"/>
<dbReference type="OrthoDB" id="5740488at2"/>
<sequence length="412" mass="45355">MMKRSLLVCGLMSGLVASPLSAKDYVTSEQLPEWFNTSLKKEARDLPRTRVSLPAFPINATAIGTWSDAKPIDDYWYFTVDIGSESPVECWAFQDYDGLANSLVNMMKYAVSNISKAQEKVLDSQFNFSLDMSTMGDTPVFAYNLLYNLGEPEQRVSGLLKGMSAETANGLQVCLHNEVGYRETFKDVFSSFVNAVDKSSNPQPFFHAINGMKMHGELVGVVSEKFIKDADGDVEIVETTSLILPVDGSTVASTDARVRSWSRADGTLINAYQYAVENSELSSAMGVSMPDDKWVLEGEIQGKAISSELPFTGEFISNFGAYLETQKLAASDKTSATYYMWNADTDPTQATATELQKNGTENGLLKLTADVIGFKVNYTVDEAFIMQNAEMKMGPMNFHISPMYVSGKPTEL</sequence>
<dbReference type="AlphaFoldDB" id="A0A4V5NNF0"/>
<gene>
    <name evidence="2" type="ORF">E5672_10425</name>
</gene>
<evidence type="ECO:0000256" key="1">
    <source>
        <dbReference type="SAM" id="SignalP"/>
    </source>
</evidence>
<protein>
    <submittedName>
        <fullName evidence="2">Uncharacterized protein</fullName>
    </submittedName>
</protein>
<name>A0A4V5NNF0_9ALTE</name>
<reference evidence="2 3" key="1">
    <citation type="submission" date="2019-04" db="EMBL/GenBank/DDBJ databases">
        <title>Alteromonas portus sp. nov., an alginate lyase-excreting marine bacterium.</title>
        <authorList>
            <person name="Huang H."/>
            <person name="Mo K."/>
            <person name="Bao S."/>
        </authorList>
    </citation>
    <scope>NUCLEOTIDE SEQUENCE [LARGE SCALE GENOMIC DNA]</scope>
    <source>
        <strain evidence="2 3">HB161718</strain>
    </source>
</reference>
<feature type="chain" id="PRO_5020494661" evidence="1">
    <location>
        <begin position="23"/>
        <end position="412"/>
    </location>
</feature>
<keyword evidence="3" id="KW-1185">Reference proteome</keyword>